<dbReference type="RefSeq" id="WP_078695039.1">
    <property type="nucleotide sequence ID" value="NZ_FUWX01000061.1"/>
</dbReference>
<gene>
    <name evidence="1" type="ORF">SAMN02745174_02654</name>
</gene>
<protein>
    <submittedName>
        <fullName evidence="1">Uncharacterized protein</fullName>
    </submittedName>
</protein>
<evidence type="ECO:0000313" key="2">
    <source>
        <dbReference type="Proteomes" id="UP000191153"/>
    </source>
</evidence>
<dbReference type="Proteomes" id="UP000191153">
    <property type="component" value="Unassembled WGS sequence"/>
</dbReference>
<dbReference type="AlphaFoldDB" id="A0A1T4RE58"/>
<keyword evidence="2" id="KW-1185">Reference proteome</keyword>
<reference evidence="1 2" key="1">
    <citation type="submission" date="2017-02" db="EMBL/GenBank/DDBJ databases">
        <authorList>
            <person name="Peterson S.W."/>
        </authorList>
    </citation>
    <scope>NUCLEOTIDE SEQUENCE [LARGE SCALE GENOMIC DNA]</scope>
    <source>
        <strain evidence="1 2">ATCC 700028</strain>
    </source>
</reference>
<sequence length="144" mass="17262">MALIPIYIEILDSSILEVEYFDRCNMILEKRNFITRSNIEIRYFMELKNKDEKYELSEIVYQNLIDKFSLFEKYDKNLYCLDKINVCGKITNENMEFILEKFMFFSKAGLKYKYKITKFTAEKGIEIEENVALELKKKGIKIKA</sequence>
<proteinExistence type="predicted"/>
<name>A0A1T4RE58_9FUSO</name>
<accession>A0A1T4RE58</accession>
<evidence type="ECO:0000313" key="1">
    <source>
        <dbReference type="EMBL" id="SKA14086.1"/>
    </source>
</evidence>
<dbReference type="EMBL" id="FUWX01000061">
    <property type="protein sequence ID" value="SKA14086.1"/>
    <property type="molecule type" value="Genomic_DNA"/>
</dbReference>
<organism evidence="1 2">
    <name type="scientific">Cetobacterium ceti</name>
    <dbReference type="NCBI Taxonomy" id="180163"/>
    <lineage>
        <taxon>Bacteria</taxon>
        <taxon>Fusobacteriati</taxon>
        <taxon>Fusobacteriota</taxon>
        <taxon>Fusobacteriia</taxon>
        <taxon>Fusobacteriales</taxon>
        <taxon>Fusobacteriaceae</taxon>
        <taxon>Cetobacterium</taxon>
    </lineage>
</organism>